<dbReference type="PANTHER" id="PTHR32057:SF14">
    <property type="entry name" value="PROTEIN ADENYLYLTRANSFERASE SELO, MITOCHONDRIAL"/>
    <property type="match status" value="1"/>
</dbReference>
<feature type="binding site" evidence="8">
    <location>
        <position position="273"/>
    </location>
    <ligand>
        <name>ATP</name>
        <dbReference type="ChEBI" id="CHEBI:30616"/>
    </ligand>
</feature>
<dbReference type="Pfam" id="PF02696">
    <property type="entry name" value="SelO"/>
    <property type="match status" value="1"/>
</dbReference>
<keyword evidence="7 8" id="KW-0460">Magnesium</keyword>
<comment type="catalytic activity">
    <reaction evidence="8">
        <text>L-seryl-[protein] + ATP = 3-O-(5'-adenylyl)-L-seryl-[protein] + diphosphate</text>
        <dbReference type="Rhea" id="RHEA:58120"/>
        <dbReference type="Rhea" id="RHEA-COMP:9863"/>
        <dbReference type="Rhea" id="RHEA-COMP:15073"/>
        <dbReference type="ChEBI" id="CHEBI:29999"/>
        <dbReference type="ChEBI" id="CHEBI:30616"/>
        <dbReference type="ChEBI" id="CHEBI:33019"/>
        <dbReference type="ChEBI" id="CHEBI:142516"/>
        <dbReference type="EC" id="2.7.7.108"/>
    </reaction>
</comment>
<evidence type="ECO:0000256" key="7">
    <source>
        <dbReference type="ARBA" id="ARBA00022842"/>
    </source>
</evidence>
<proteinExistence type="inferred from homology"/>
<dbReference type="EMBL" id="BMIJ01000004">
    <property type="protein sequence ID" value="GGB95159.1"/>
    <property type="molecule type" value="Genomic_DNA"/>
</dbReference>
<dbReference type="HAMAP" id="MF_00692">
    <property type="entry name" value="SelO"/>
    <property type="match status" value="1"/>
</dbReference>
<comment type="function">
    <text evidence="8">Nucleotidyltransferase involved in the post-translational modification of proteins. It can catalyze the addition of adenosine monophosphate (AMP) or uridine monophosphate (UMP) to a protein, resulting in modifications known as AMPylation and UMPylation.</text>
</comment>
<comment type="similarity">
    <text evidence="1 8">Belongs to the SELO family.</text>
</comment>
<keyword evidence="8" id="KW-0464">Manganese</keyword>
<keyword evidence="5 8" id="KW-0547">Nucleotide-binding</keyword>
<accession>A0ABQ1KBX6</accession>
<reference evidence="10" key="1">
    <citation type="journal article" date="2019" name="Int. J. Syst. Evol. Microbiol.">
        <title>The Global Catalogue of Microorganisms (GCM) 10K type strain sequencing project: providing services to taxonomists for standard genome sequencing and annotation.</title>
        <authorList>
            <consortium name="The Broad Institute Genomics Platform"/>
            <consortium name="The Broad Institute Genome Sequencing Center for Infectious Disease"/>
            <person name="Wu L."/>
            <person name="Ma J."/>
        </authorList>
    </citation>
    <scope>NUCLEOTIDE SEQUENCE [LARGE SCALE GENOMIC DNA]</scope>
    <source>
        <strain evidence="10">CGMCC 1.15341</strain>
    </source>
</reference>
<feature type="binding site" evidence="8">
    <location>
        <position position="104"/>
    </location>
    <ligand>
        <name>ATP</name>
        <dbReference type="ChEBI" id="CHEBI:30616"/>
    </ligand>
</feature>
<evidence type="ECO:0000313" key="9">
    <source>
        <dbReference type="EMBL" id="GGB95159.1"/>
    </source>
</evidence>
<comment type="catalytic activity">
    <reaction evidence="8">
        <text>L-seryl-[protein] + UTP = O-(5'-uridylyl)-L-seryl-[protein] + diphosphate</text>
        <dbReference type="Rhea" id="RHEA:64604"/>
        <dbReference type="Rhea" id="RHEA-COMP:9863"/>
        <dbReference type="Rhea" id="RHEA-COMP:16635"/>
        <dbReference type="ChEBI" id="CHEBI:29999"/>
        <dbReference type="ChEBI" id="CHEBI:33019"/>
        <dbReference type="ChEBI" id="CHEBI:46398"/>
        <dbReference type="ChEBI" id="CHEBI:156051"/>
    </reaction>
</comment>
<feature type="binding site" evidence="8">
    <location>
        <position position="273"/>
    </location>
    <ligand>
        <name>Mg(2+)</name>
        <dbReference type="ChEBI" id="CHEBI:18420"/>
    </ligand>
</feature>
<feature type="binding site" evidence="8">
    <location>
        <position position="124"/>
    </location>
    <ligand>
        <name>ATP</name>
        <dbReference type="ChEBI" id="CHEBI:30616"/>
    </ligand>
</feature>
<dbReference type="InterPro" id="IPR003846">
    <property type="entry name" value="SelO"/>
</dbReference>
<comment type="catalytic activity">
    <reaction evidence="8">
        <text>L-threonyl-[protein] + ATP = 3-O-(5'-adenylyl)-L-threonyl-[protein] + diphosphate</text>
        <dbReference type="Rhea" id="RHEA:54292"/>
        <dbReference type="Rhea" id="RHEA-COMP:11060"/>
        <dbReference type="Rhea" id="RHEA-COMP:13847"/>
        <dbReference type="ChEBI" id="CHEBI:30013"/>
        <dbReference type="ChEBI" id="CHEBI:30616"/>
        <dbReference type="ChEBI" id="CHEBI:33019"/>
        <dbReference type="ChEBI" id="CHEBI:138113"/>
        <dbReference type="EC" id="2.7.7.108"/>
    </reaction>
</comment>
<comment type="catalytic activity">
    <reaction evidence="8">
        <text>L-tyrosyl-[protein] + UTP = O-(5'-uridylyl)-L-tyrosyl-[protein] + diphosphate</text>
        <dbReference type="Rhea" id="RHEA:83887"/>
        <dbReference type="Rhea" id="RHEA-COMP:10136"/>
        <dbReference type="Rhea" id="RHEA-COMP:20238"/>
        <dbReference type="ChEBI" id="CHEBI:33019"/>
        <dbReference type="ChEBI" id="CHEBI:46398"/>
        <dbReference type="ChEBI" id="CHEBI:46858"/>
        <dbReference type="ChEBI" id="CHEBI:90602"/>
    </reaction>
</comment>
<dbReference type="EC" id="2.7.7.-" evidence="8"/>
<comment type="caution">
    <text evidence="9">The sequence shown here is derived from an EMBL/GenBank/DDBJ whole genome shotgun (WGS) entry which is preliminary data.</text>
</comment>
<evidence type="ECO:0000256" key="5">
    <source>
        <dbReference type="ARBA" id="ARBA00022741"/>
    </source>
</evidence>
<comment type="catalytic activity">
    <reaction evidence="8">
        <text>L-tyrosyl-[protein] + ATP = O-(5'-adenylyl)-L-tyrosyl-[protein] + diphosphate</text>
        <dbReference type="Rhea" id="RHEA:54288"/>
        <dbReference type="Rhea" id="RHEA-COMP:10136"/>
        <dbReference type="Rhea" id="RHEA-COMP:13846"/>
        <dbReference type="ChEBI" id="CHEBI:30616"/>
        <dbReference type="ChEBI" id="CHEBI:33019"/>
        <dbReference type="ChEBI" id="CHEBI:46858"/>
        <dbReference type="ChEBI" id="CHEBI:83624"/>
        <dbReference type="EC" id="2.7.7.108"/>
    </reaction>
</comment>
<protein>
    <recommendedName>
        <fullName evidence="8">Protein nucleotidyltransferase YdiU</fullName>
        <ecNumber evidence="8">2.7.7.-</ecNumber>
    </recommendedName>
    <alternativeName>
        <fullName evidence="8">Protein adenylyltransferase YdiU</fullName>
        <ecNumber evidence="8">2.7.7.108</ecNumber>
    </alternativeName>
    <alternativeName>
        <fullName evidence="8">Protein uridylyltransferase YdiU</fullName>
        <ecNumber evidence="8">2.7.7.-</ecNumber>
    </alternativeName>
</protein>
<evidence type="ECO:0000256" key="1">
    <source>
        <dbReference type="ARBA" id="ARBA00009747"/>
    </source>
</evidence>
<feature type="binding site" evidence="8">
    <location>
        <position position="103"/>
    </location>
    <ligand>
        <name>ATP</name>
        <dbReference type="ChEBI" id="CHEBI:30616"/>
    </ligand>
</feature>
<evidence type="ECO:0000256" key="8">
    <source>
        <dbReference type="HAMAP-Rule" id="MF_00692"/>
    </source>
</evidence>
<feature type="binding site" evidence="8">
    <location>
        <position position="136"/>
    </location>
    <ligand>
        <name>ATP</name>
        <dbReference type="ChEBI" id="CHEBI:30616"/>
    </ligand>
</feature>
<keyword evidence="4 8" id="KW-0479">Metal-binding</keyword>
<keyword evidence="2 8" id="KW-0808">Transferase</keyword>
<evidence type="ECO:0000256" key="6">
    <source>
        <dbReference type="ARBA" id="ARBA00022840"/>
    </source>
</evidence>
<evidence type="ECO:0000256" key="2">
    <source>
        <dbReference type="ARBA" id="ARBA00022679"/>
    </source>
</evidence>
<name>A0ABQ1KBX6_9GAMM</name>
<keyword evidence="3 8" id="KW-0548">Nucleotidyltransferase</keyword>
<organism evidence="9 10">
    <name type="scientific">Marinobacterium zhoushanense</name>
    <dbReference type="NCBI Taxonomy" id="1679163"/>
    <lineage>
        <taxon>Bacteria</taxon>
        <taxon>Pseudomonadati</taxon>
        <taxon>Pseudomonadota</taxon>
        <taxon>Gammaproteobacteria</taxon>
        <taxon>Oceanospirillales</taxon>
        <taxon>Oceanospirillaceae</taxon>
        <taxon>Marinobacterium</taxon>
    </lineage>
</organism>
<feature type="binding site" evidence="8">
    <location>
        <position position="264"/>
    </location>
    <ligand>
        <name>Mg(2+)</name>
        <dbReference type="ChEBI" id="CHEBI:18420"/>
    </ligand>
</feature>
<keyword evidence="6 8" id="KW-0067">ATP-binding</keyword>
<gene>
    <name evidence="8" type="primary">ydiU</name>
    <name evidence="8" type="synonym">selO</name>
    <name evidence="9" type="ORF">GCM10011352_21560</name>
</gene>
<feature type="binding site" evidence="8">
    <location>
        <position position="101"/>
    </location>
    <ligand>
        <name>ATP</name>
        <dbReference type="ChEBI" id="CHEBI:30616"/>
    </ligand>
</feature>
<sequence>MSVFSEVYVKQGRGLERLNFDNTYARLPEQWYQRTVPQPLKGAHLASFNPHVGVLIGLDPCAIDFDELVRYFNGEIALPGAEPLAMKYTGHQFGFYNPDLGDGRGLLLGEVVNQNGERWDLHLKGAGRTAFSRFGDGRAVLRSTIREYLAGEAMAGLGIPTTRALCLIASEQFTQRNGMEPCALLVRVTPCHIRFGHFEYFFYSRQYDQLKTLADYSIDRYYPQCRGSDNPYLALYLEVQERTAELVALWQSYDFVHGVLNTDNMSILGETFDYGPYTFMDWHEPDHVANKNDDEGRYAFKRQPEIVLWNMSAFAQALVPLVPQAELEQALTQFMGRFRFHELKRMRARLGLQLEEKGDADLIVRLRQIAAAHKLDLTRFLYQLSDLPSDDQLADMLGLCGLPGELVEWLGDYKTRLKLEVASAPIRMAQMRAVNPRYILRNYMAEEVIRQAHAGDYRPLNELLSLLRDPACVDPALDRYAGAPPDWAGGICLTCSS</sequence>
<evidence type="ECO:0000313" key="10">
    <source>
        <dbReference type="Proteomes" id="UP000629025"/>
    </source>
</evidence>
<comment type="catalytic activity">
    <reaction evidence="8">
        <text>L-histidyl-[protein] + UTP = N(tele)-(5'-uridylyl)-L-histidyl-[protein] + diphosphate</text>
        <dbReference type="Rhea" id="RHEA:83891"/>
        <dbReference type="Rhea" id="RHEA-COMP:9745"/>
        <dbReference type="Rhea" id="RHEA-COMP:20239"/>
        <dbReference type="ChEBI" id="CHEBI:29979"/>
        <dbReference type="ChEBI" id="CHEBI:33019"/>
        <dbReference type="ChEBI" id="CHEBI:46398"/>
        <dbReference type="ChEBI" id="CHEBI:233474"/>
    </reaction>
</comment>
<keyword evidence="10" id="KW-1185">Reference proteome</keyword>
<evidence type="ECO:0000256" key="4">
    <source>
        <dbReference type="ARBA" id="ARBA00022723"/>
    </source>
</evidence>
<feature type="active site" description="Proton acceptor" evidence="8">
    <location>
        <position position="263"/>
    </location>
</feature>
<dbReference type="Proteomes" id="UP000629025">
    <property type="component" value="Unassembled WGS sequence"/>
</dbReference>
<feature type="binding site" evidence="8">
    <location>
        <position position="187"/>
    </location>
    <ligand>
        <name>ATP</name>
        <dbReference type="ChEBI" id="CHEBI:30616"/>
    </ligand>
</feature>
<dbReference type="PANTHER" id="PTHR32057">
    <property type="entry name" value="PROTEIN ADENYLYLTRANSFERASE SELO, MITOCHONDRIAL"/>
    <property type="match status" value="1"/>
</dbReference>
<feature type="binding site" evidence="8">
    <location>
        <position position="194"/>
    </location>
    <ligand>
        <name>ATP</name>
        <dbReference type="ChEBI" id="CHEBI:30616"/>
    </ligand>
</feature>
<comment type="cofactor">
    <cofactor evidence="8">
        <name>Mg(2+)</name>
        <dbReference type="ChEBI" id="CHEBI:18420"/>
    </cofactor>
    <cofactor evidence="8">
        <name>Mn(2+)</name>
        <dbReference type="ChEBI" id="CHEBI:29035"/>
    </cofactor>
</comment>
<dbReference type="RefSeq" id="WP_188748132.1">
    <property type="nucleotide sequence ID" value="NZ_BMIJ01000004.1"/>
</dbReference>
<dbReference type="EC" id="2.7.7.108" evidence="8"/>
<evidence type="ECO:0000256" key="3">
    <source>
        <dbReference type="ARBA" id="ARBA00022695"/>
    </source>
</evidence>
<feature type="binding site" evidence="8">
    <location>
        <position position="137"/>
    </location>
    <ligand>
        <name>ATP</name>
        <dbReference type="ChEBI" id="CHEBI:30616"/>
    </ligand>
</feature>
<dbReference type="NCBIfam" id="NF000658">
    <property type="entry name" value="PRK00029.1"/>
    <property type="match status" value="1"/>
</dbReference>